<comment type="similarity">
    <text evidence="2 9">Belongs to the universal ribosomal protein uS5 family.</text>
</comment>
<feature type="region of interest" description="Disordered" evidence="10">
    <location>
        <begin position="30"/>
        <end position="72"/>
    </location>
</feature>
<dbReference type="InterPro" id="IPR005324">
    <property type="entry name" value="Ribosomal_uS5_C"/>
</dbReference>
<dbReference type="Pfam" id="PF00333">
    <property type="entry name" value="Ribosomal_S5"/>
    <property type="match status" value="1"/>
</dbReference>
<keyword evidence="5 8" id="KW-0687">Ribonucleoprotein</keyword>
<evidence type="ECO:0000256" key="6">
    <source>
        <dbReference type="ARBA" id="ARBA00037226"/>
    </source>
</evidence>
<dbReference type="SUPFAM" id="SSF54768">
    <property type="entry name" value="dsRNA-binding domain-like"/>
    <property type="match status" value="1"/>
</dbReference>
<dbReference type="VEuPathDB" id="FungiDB:HCDG_07132"/>
<dbReference type="GO" id="GO:0006412">
    <property type="term" value="P:translation"/>
    <property type="evidence" value="ECO:0007669"/>
    <property type="project" value="InterPro"/>
</dbReference>
<organism evidence="12 13">
    <name type="scientific">Ajellomyces capsulatus (strain H143)</name>
    <name type="common">Darling's disease fungus</name>
    <name type="synonym">Histoplasma capsulatum</name>
    <dbReference type="NCBI Taxonomy" id="544712"/>
    <lineage>
        <taxon>Eukaryota</taxon>
        <taxon>Fungi</taxon>
        <taxon>Dikarya</taxon>
        <taxon>Ascomycota</taxon>
        <taxon>Pezizomycotina</taxon>
        <taxon>Eurotiomycetes</taxon>
        <taxon>Eurotiomycetidae</taxon>
        <taxon>Onygenales</taxon>
        <taxon>Ajellomycetaceae</taxon>
        <taxon>Histoplasma</taxon>
    </lineage>
</organism>
<dbReference type="FunFam" id="3.30.160.20:FF:000022">
    <property type="entry name" value="28S ribosomal protein S5, mitochondrial"/>
    <property type="match status" value="1"/>
</dbReference>
<dbReference type="PANTHER" id="PTHR48277:SF1">
    <property type="entry name" value="MITOCHONDRIAL RIBOSOMAL PROTEIN S5"/>
    <property type="match status" value="1"/>
</dbReference>
<accession>C6HM16</accession>
<protein>
    <recommendedName>
        <fullName evidence="7">Small ribosomal subunit protein uS5m</fullName>
    </recommendedName>
</protein>
<feature type="domain" description="S5 DRBM" evidence="11">
    <location>
        <begin position="255"/>
        <end position="318"/>
    </location>
</feature>
<comment type="subcellular location">
    <subcellularLocation>
        <location evidence="1">Mitochondrion</location>
    </subcellularLocation>
</comment>
<feature type="compositionally biased region" description="Basic and acidic residues" evidence="10">
    <location>
        <begin position="36"/>
        <end position="49"/>
    </location>
</feature>
<dbReference type="InterPro" id="IPR020568">
    <property type="entry name" value="Ribosomal_Su5_D2-typ_SF"/>
</dbReference>
<keyword evidence="4" id="KW-0496">Mitochondrion</keyword>
<dbReference type="FunFam" id="3.30.230.10:FF:000041">
    <property type="entry name" value="37S ribosomal protein S5"/>
    <property type="match status" value="1"/>
</dbReference>
<evidence type="ECO:0000256" key="10">
    <source>
        <dbReference type="SAM" id="MobiDB-lite"/>
    </source>
</evidence>
<feature type="compositionally biased region" description="Basic residues" evidence="10">
    <location>
        <begin position="53"/>
        <end position="62"/>
    </location>
</feature>
<reference evidence="13" key="1">
    <citation type="submission" date="2009-05" db="EMBL/GenBank/DDBJ databases">
        <title>The genome sequence of Ajellomyces capsulatus strain H143.</title>
        <authorList>
            <person name="Champion M."/>
            <person name="Cuomo C.A."/>
            <person name="Ma L.-J."/>
            <person name="Henn M.R."/>
            <person name="Sil A."/>
            <person name="Goldman B."/>
            <person name="Young S.K."/>
            <person name="Kodira C.D."/>
            <person name="Zeng Q."/>
            <person name="Koehrsen M."/>
            <person name="Alvarado L."/>
            <person name="Berlin A.M."/>
            <person name="Borenstein D."/>
            <person name="Chen Z."/>
            <person name="Engels R."/>
            <person name="Freedman E."/>
            <person name="Gellesch M."/>
            <person name="Goldberg J."/>
            <person name="Griggs A."/>
            <person name="Gujja S."/>
            <person name="Heiman D.I."/>
            <person name="Hepburn T.A."/>
            <person name="Howarth C."/>
            <person name="Jen D."/>
            <person name="Larson L."/>
            <person name="Lewis B."/>
            <person name="Mehta T."/>
            <person name="Park D."/>
            <person name="Pearson M."/>
            <person name="Roberts A."/>
            <person name="Saif S."/>
            <person name="Shea T.D."/>
            <person name="Shenoy N."/>
            <person name="Sisk P."/>
            <person name="Stolte C."/>
            <person name="Sykes S."/>
            <person name="Walk T."/>
            <person name="White J."/>
            <person name="Yandava C."/>
            <person name="Klein B."/>
            <person name="McEwen J.G."/>
            <person name="Puccia R."/>
            <person name="Goldman G.H."/>
            <person name="Felipe M.S."/>
            <person name="Nino-Vega G."/>
            <person name="San-Blas G."/>
            <person name="Taylor J.W."/>
            <person name="Mendoza L."/>
            <person name="Galagan J.E."/>
            <person name="Nusbaum C."/>
            <person name="Birren B.W."/>
        </authorList>
    </citation>
    <scope>NUCLEOTIDE SEQUENCE [LARGE SCALE GENOMIC DNA]</scope>
    <source>
        <strain evidence="13">H143</strain>
    </source>
</reference>
<evidence type="ECO:0000313" key="12">
    <source>
        <dbReference type="EMBL" id="EER38263.1"/>
    </source>
</evidence>
<dbReference type="Pfam" id="PF03719">
    <property type="entry name" value="Ribosomal_S5_C"/>
    <property type="match status" value="1"/>
</dbReference>
<evidence type="ECO:0000259" key="11">
    <source>
        <dbReference type="PROSITE" id="PS50881"/>
    </source>
</evidence>
<name>C6HM16_AJECH</name>
<evidence type="ECO:0000256" key="9">
    <source>
        <dbReference type="RuleBase" id="RU003823"/>
    </source>
</evidence>
<dbReference type="Gene3D" id="3.30.230.10">
    <property type="match status" value="1"/>
</dbReference>
<dbReference type="SUPFAM" id="SSF54211">
    <property type="entry name" value="Ribosomal protein S5 domain 2-like"/>
    <property type="match status" value="1"/>
</dbReference>
<comment type="function">
    <text evidence="6">Component of the mitochondrial ribosome (mitoribosome), a dedicated translation machinery responsible for the synthesis of mitochondrial genome-encoded proteins, including at least some of the essential transmembrane subunits of the mitochondrial respiratory chain. The mitoribosomes are attached to the mitochondrial inner membrane and translation products are cotranslationally integrated into the membrane.</text>
</comment>
<dbReference type="OrthoDB" id="309483at2759"/>
<dbReference type="InterPro" id="IPR014721">
    <property type="entry name" value="Ribsml_uS5_D2-typ_fold_subgr"/>
</dbReference>
<dbReference type="InterPro" id="IPR000851">
    <property type="entry name" value="Ribosomal_uS5"/>
</dbReference>
<evidence type="ECO:0000256" key="8">
    <source>
        <dbReference type="PROSITE-ProRule" id="PRU00268"/>
    </source>
</evidence>
<dbReference type="PANTHER" id="PTHR48277">
    <property type="entry name" value="MITOCHONDRIAL RIBOSOMAL PROTEIN S5"/>
    <property type="match status" value="1"/>
</dbReference>
<dbReference type="OMA" id="IYEMCRA"/>
<sequence>MSLARPARCLFCSLSRAPLSSISRRQFHESLSQYTKNEKNDVKNEEKNPRSVKPPRKLKPKMFKPYSEEDRKRLAEEYTPEQIAAIEAGEKSISPEDMARQFHQRDDPWALKYLDDFSTVEPVVDHHIRRPMTKSVPIPRMKTEQELMTEVANYLEQMSDEDAENNPEKIFEFMDEMKLVKDPVDEASSLVPDITQPYETIDNIGGGPNLQLRKEDLKREAQDPNILEAEDPEIQLDYEKVSRATGWPVRTLKGLQVKALVKRMVSNQTRLGKIRQTSILSVAGNGKGLLGIGEGKSRDFGEALMQAHARAIRNMRPVLRYEDRTIYGDVRGKVGATELQFDASATSHANMYPLSPQGFGLRCQQSIWEMCRAAGIRDLAARVTRSRNKMNTVKATYEALMSQKDPEDIARARGRKLVDVRKVYYAGAQ</sequence>
<evidence type="ECO:0000256" key="1">
    <source>
        <dbReference type="ARBA" id="ARBA00004173"/>
    </source>
</evidence>
<dbReference type="EMBL" id="GG692431">
    <property type="protein sequence ID" value="EER38263.1"/>
    <property type="molecule type" value="Genomic_DNA"/>
</dbReference>
<dbReference type="GO" id="GO:0003735">
    <property type="term" value="F:structural constituent of ribosome"/>
    <property type="evidence" value="ECO:0007669"/>
    <property type="project" value="UniProtKB-UniRule"/>
</dbReference>
<dbReference type="GO" id="GO:0003723">
    <property type="term" value="F:RNA binding"/>
    <property type="evidence" value="ECO:0007669"/>
    <property type="project" value="InterPro"/>
</dbReference>
<evidence type="ECO:0000313" key="13">
    <source>
        <dbReference type="Proteomes" id="UP000002624"/>
    </source>
</evidence>
<dbReference type="AlphaFoldDB" id="C6HM16"/>
<evidence type="ECO:0000256" key="5">
    <source>
        <dbReference type="ARBA" id="ARBA00023274"/>
    </source>
</evidence>
<dbReference type="GO" id="GO:0005763">
    <property type="term" value="C:mitochondrial small ribosomal subunit"/>
    <property type="evidence" value="ECO:0007669"/>
    <property type="project" value="UniProtKB-ARBA"/>
</dbReference>
<dbReference type="Proteomes" id="UP000002624">
    <property type="component" value="Unassembled WGS sequence"/>
</dbReference>
<dbReference type="Gene3D" id="3.30.160.20">
    <property type="match status" value="1"/>
</dbReference>
<evidence type="ECO:0000256" key="4">
    <source>
        <dbReference type="ARBA" id="ARBA00023128"/>
    </source>
</evidence>
<dbReference type="PROSITE" id="PS50881">
    <property type="entry name" value="S5_DSRBD"/>
    <property type="match status" value="1"/>
</dbReference>
<evidence type="ECO:0000256" key="7">
    <source>
        <dbReference type="ARBA" id="ARBA00039335"/>
    </source>
</evidence>
<dbReference type="STRING" id="544712.C6HM16"/>
<evidence type="ECO:0000256" key="3">
    <source>
        <dbReference type="ARBA" id="ARBA00022980"/>
    </source>
</evidence>
<keyword evidence="3 8" id="KW-0689">Ribosomal protein</keyword>
<dbReference type="eggNOG" id="KOG2646">
    <property type="taxonomic scope" value="Eukaryota"/>
</dbReference>
<proteinExistence type="inferred from homology"/>
<gene>
    <name evidence="12" type="ORF">HCDG_07132</name>
</gene>
<evidence type="ECO:0000256" key="2">
    <source>
        <dbReference type="ARBA" id="ARBA00008945"/>
    </source>
</evidence>
<dbReference type="HOGENOM" id="CLU_037994_1_0_1"/>
<dbReference type="InterPro" id="IPR013810">
    <property type="entry name" value="Ribosomal_uS5_N"/>
</dbReference>